<dbReference type="SUPFAM" id="SSF103473">
    <property type="entry name" value="MFS general substrate transporter"/>
    <property type="match status" value="1"/>
</dbReference>
<dbReference type="Proteomes" id="UP000254569">
    <property type="component" value="Unassembled WGS sequence"/>
</dbReference>
<keyword evidence="1" id="KW-0812">Transmembrane</keyword>
<keyword evidence="3" id="KW-1185">Reference proteome</keyword>
<keyword evidence="1" id="KW-0472">Membrane</keyword>
<evidence type="ECO:0000256" key="1">
    <source>
        <dbReference type="SAM" id="Phobius"/>
    </source>
</evidence>
<feature type="transmembrane region" description="Helical" evidence="1">
    <location>
        <begin position="45"/>
        <end position="66"/>
    </location>
</feature>
<sequence>MLAFAGTGQLLTVAVVLFGLSSFPVIPLTTGLIADRFGGTAMGGILGSTWLIHQLFAALGVLMGGVPHDATGSYGISFLSGAAVLLVSTVLTWLIREQRVAAPQPAMQPS</sequence>
<evidence type="ECO:0000313" key="3">
    <source>
        <dbReference type="Proteomes" id="UP000254569"/>
    </source>
</evidence>
<dbReference type="InterPro" id="IPR036259">
    <property type="entry name" value="MFS_trans_sf"/>
</dbReference>
<name>A0A379PM64_9NOCA</name>
<gene>
    <name evidence="2" type="ORF">NCTC13296_04180</name>
</gene>
<organism evidence="2 3">
    <name type="scientific">Rhodococcus gordoniae</name>
    <dbReference type="NCBI Taxonomy" id="223392"/>
    <lineage>
        <taxon>Bacteria</taxon>
        <taxon>Bacillati</taxon>
        <taxon>Actinomycetota</taxon>
        <taxon>Actinomycetes</taxon>
        <taxon>Mycobacteriales</taxon>
        <taxon>Nocardiaceae</taxon>
        <taxon>Rhodococcus</taxon>
    </lineage>
</organism>
<accession>A0A379PM64</accession>
<dbReference type="AlphaFoldDB" id="A0A379PM64"/>
<feature type="transmembrane region" description="Helical" evidence="1">
    <location>
        <begin position="12"/>
        <end position="33"/>
    </location>
</feature>
<dbReference type="EMBL" id="UGVI01000002">
    <property type="protein sequence ID" value="SUF08983.1"/>
    <property type="molecule type" value="Genomic_DNA"/>
</dbReference>
<evidence type="ECO:0008006" key="4">
    <source>
        <dbReference type="Google" id="ProtNLM"/>
    </source>
</evidence>
<protein>
    <recommendedName>
        <fullName evidence="4">MFS transporter</fullName>
    </recommendedName>
</protein>
<feature type="transmembrane region" description="Helical" evidence="1">
    <location>
        <begin position="72"/>
        <end position="95"/>
    </location>
</feature>
<keyword evidence="1" id="KW-1133">Transmembrane helix</keyword>
<proteinExistence type="predicted"/>
<evidence type="ECO:0000313" key="2">
    <source>
        <dbReference type="EMBL" id="SUF08983.1"/>
    </source>
</evidence>
<dbReference type="Gene3D" id="1.20.1250.20">
    <property type="entry name" value="MFS general substrate transporter like domains"/>
    <property type="match status" value="1"/>
</dbReference>
<reference evidence="2 3" key="1">
    <citation type="submission" date="2018-06" db="EMBL/GenBank/DDBJ databases">
        <authorList>
            <consortium name="Pathogen Informatics"/>
            <person name="Doyle S."/>
        </authorList>
    </citation>
    <scope>NUCLEOTIDE SEQUENCE [LARGE SCALE GENOMIC DNA]</scope>
    <source>
        <strain evidence="2 3">NCTC13296</strain>
    </source>
</reference>